<dbReference type="InterPro" id="IPR001368">
    <property type="entry name" value="TNFR/NGFR_Cys_rich_reg"/>
</dbReference>
<dbReference type="Proteomes" id="UP000515154">
    <property type="component" value="Linkage group LG3"/>
</dbReference>
<evidence type="ECO:0000256" key="3">
    <source>
        <dbReference type="SAM" id="MobiDB-lite"/>
    </source>
</evidence>
<feature type="domain" description="EGF-like" evidence="5">
    <location>
        <begin position="206"/>
        <end position="246"/>
    </location>
</feature>
<keyword evidence="2" id="KW-1015">Disulfide bond</keyword>
<feature type="transmembrane region" description="Helical" evidence="4">
    <location>
        <begin position="1595"/>
        <end position="1620"/>
    </location>
</feature>
<accession>A0A7E6EP86</accession>
<evidence type="ECO:0000256" key="4">
    <source>
        <dbReference type="SAM" id="Phobius"/>
    </source>
</evidence>
<dbReference type="InterPro" id="IPR000742">
    <property type="entry name" value="EGF"/>
</dbReference>
<keyword evidence="4" id="KW-1133">Transmembrane helix</keyword>
<feature type="transmembrane region" description="Helical" evidence="4">
    <location>
        <begin position="913"/>
        <end position="937"/>
    </location>
</feature>
<evidence type="ECO:0000256" key="1">
    <source>
        <dbReference type="PROSITE-ProRule" id="PRU00076"/>
    </source>
</evidence>
<feature type="region of interest" description="Disordered" evidence="3">
    <location>
        <begin position="93"/>
        <end position="135"/>
    </location>
</feature>
<dbReference type="PROSITE" id="PS50026">
    <property type="entry name" value="EGF_3"/>
    <property type="match status" value="1"/>
</dbReference>
<keyword evidence="7" id="KW-1185">Reference proteome</keyword>
<dbReference type="SMART" id="SM00208">
    <property type="entry name" value="TNFR"/>
    <property type="match status" value="1"/>
</dbReference>
<feature type="transmembrane region" description="Helical" evidence="4">
    <location>
        <begin position="1427"/>
        <end position="1450"/>
    </location>
</feature>
<feature type="domain" description="TNFR-Cys" evidence="6">
    <location>
        <begin position="233"/>
        <end position="270"/>
    </location>
</feature>
<organism evidence="7 8">
    <name type="scientific">Octopus sinensis</name>
    <name type="common">East Asian common octopus</name>
    <dbReference type="NCBI Taxonomy" id="2607531"/>
    <lineage>
        <taxon>Eukaryota</taxon>
        <taxon>Metazoa</taxon>
        <taxon>Spiralia</taxon>
        <taxon>Lophotrochozoa</taxon>
        <taxon>Mollusca</taxon>
        <taxon>Cephalopoda</taxon>
        <taxon>Coleoidea</taxon>
        <taxon>Octopodiformes</taxon>
        <taxon>Octopoda</taxon>
        <taxon>Incirrata</taxon>
        <taxon>Octopodidae</taxon>
        <taxon>Octopus</taxon>
    </lineage>
</organism>
<evidence type="ECO:0000259" key="6">
    <source>
        <dbReference type="PROSITE" id="PS50050"/>
    </source>
</evidence>
<name>A0A7E6EP86_9MOLL</name>
<feature type="repeat" description="TNFR-Cys" evidence="2">
    <location>
        <begin position="233"/>
        <end position="270"/>
    </location>
</feature>
<evidence type="ECO:0000313" key="7">
    <source>
        <dbReference type="Proteomes" id="UP000515154"/>
    </source>
</evidence>
<keyword evidence="1" id="KW-0245">EGF-like domain</keyword>
<feature type="region of interest" description="Disordered" evidence="3">
    <location>
        <begin position="947"/>
        <end position="976"/>
    </location>
</feature>
<proteinExistence type="predicted"/>
<feature type="compositionally biased region" description="Polar residues" evidence="3">
    <location>
        <begin position="98"/>
        <end position="108"/>
    </location>
</feature>
<feature type="compositionally biased region" description="Basic and acidic residues" evidence="3">
    <location>
        <begin position="110"/>
        <end position="125"/>
    </location>
</feature>
<feature type="disulfide bond" evidence="2">
    <location>
        <begin position="252"/>
        <end position="270"/>
    </location>
</feature>
<dbReference type="KEGG" id="osn:115209230"/>
<evidence type="ECO:0000313" key="8">
    <source>
        <dbReference type="RefSeq" id="XP_036357144.1"/>
    </source>
</evidence>
<dbReference type="PROSITE" id="PS01186">
    <property type="entry name" value="EGF_2"/>
    <property type="match status" value="1"/>
</dbReference>
<dbReference type="PROSITE" id="PS50050">
    <property type="entry name" value="TNFR_NGFR_2"/>
    <property type="match status" value="1"/>
</dbReference>
<dbReference type="Gene3D" id="2.10.25.10">
    <property type="entry name" value="Laminin"/>
    <property type="match status" value="1"/>
</dbReference>
<evidence type="ECO:0000259" key="5">
    <source>
        <dbReference type="PROSITE" id="PS50026"/>
    </source>
</evidence>
<keyword evidence="4" id="KW-0472">Membrane</keyword>
<protein>
    <submittedName>
        <fullName evidence="8">Uncharacterized protein LOC115209230 isoform X1</fullName>
    </submittedName>
</protein>
<dbReference type="Pfam" id="PF00020">
    <property type="entry name" value="TNFR_c6"/>
    <property type="match status" value="1"/>
</dbReference>
<gene>
    <name evidence="8" type="primary">LOC115209230</name>
</gene>
<feature type="region of interest" description="Disordered" evidence="3">
    <location>
        <begin position="51"/>
        <end position="74"/>
    </location>
</feature>
<keyword evidence="4" id="KW-0812">Transmembrane</keyword>
<sequence>MYCRLQLINHSSFQRESAPSTELLHCSLSCFQHLNENGTIRNLFVQGISTPRTKASGSQRKDEDNDEGPVDGPYVIPTQIGKETLRIGKSLDRRDPSWSRQNVVTMTAESRGETGCDSGSGERRSGGNRRPGRLLPPTSVMVALSIVAMATAALCAYCSMSGSNVLTVSIPSSALLRRVRSFTEHPNLSELTLNITTLHANFRILDSAECESDPSKCTTYAVCDNQQGEMTCRCQRGYYLDGQKCQLCRTSCPRGYYMVKPCTTKKDVVCKACDVCKGTEYEITPCRAAQNRKCIDVTFPTHQIRYDGKTCSKVADNNSLQLMPSGNVFVERLNSIKELETTMYVTNNQQAMDFIWKRESGLQVKASITDVFLVPEYVDIDHSDDNQYFLQSVFVHSELKQTFRNILKSYCRHPLPDYYNMILEVHPNRSTNATVVICDSKNPAVPQCPKSYSDGQKYIKRSTNNVCPKLKGKRLKALSPAANSIVCLDESPLLTAIFGMKTANVTELMFRSRECENFTKSCLSCIQRGCRNSNIYSPIAGPLRGENSCCQIPCYRTYSCRKSYDSLCPPSPVECATGDAYVFTLRPMFNSISSQFFCHLQYKKPTKLYSINYSVDIPQVGYQFKEKHRTVLAESTGFHHHSLVTVDFISVEHSSQLPVREQAILVKDHSRADFSLHSLKKAEDFDRKFDINNPTDNIFSTDAQFSKPFEYSSMTWHNGGCGKNSSKIYPAQLLFVDHGDSVNAHKSVFDGRFHYHISNTKETPQIKLLISANSSILKHYQHDFPNALLNSSSLEVKLFWQPVLKNWMMKIKGVLYSCPGYLRMKVYDSEHRICYGSYDMFINCPTTFQISAVLTEWGNKQPSILTVMLSDIESTHRLHLTTHEINKDYMKPSSNSYRLKKHSTVRISPWKPVIAILVSASILGTMMLCTLAGLLIYNVGRRTIPSLPPPSPAQDERRSSLLSSPEQERPLEIIPRPPTETSRGLVFLFIVIYLMYSFFFTLSVTLGLFYVIIGPSVISLQNTTEMSYHVRQSVNRCLEEIKAHEKFETMRMLDLIKQRQISCQSHLDTEVTHILQGMHSSTRMVLRSVYRDNGLLKKSVHDLFMSKQFKFESELNEFICDTNHTLYNQLLSFRSKYINFLKKLVHNQWLEFPKKIFERHGSINDVFESENSLLEYLNWLEVDKVFEVSQVHDIIMKQMVESKPIFPGNDILATNPGRNIKSVWIRLHTELEERTWELSKTRHVFRYLLSHAFSYEDTSNRDYYQDIQYEEKREISSGGSKTFFSVLVAIFIILDALLLFYRFKWMKCMLSQIRCGYVQKLPMDTVSSKVYAIQTGRSAPRPYNPLEHPYSYYQDNKEDIWSASELYFAQAPTKSKEDILREIWNHRRRQEPKLKRERLKDFCFVQYFIQLCRLILRILGSKLFLKLILFALVVFFLGIFLAAADAILTADNIKLFLDRHLGASQLKDHLLMSDNTLINYADYLNRHLVFIKKFVDWEIADFNAVLEGVRQNQRQLLNKVLEDICNIMGNTSSSSSQTSCSSPPSLPTTTITSCNFMSIQPQFYDGILQEVSVQLLQNNLTSTELASRQMVFHSVYLLLFLACGMFLSHAVAQVINYYVFHESKVPILRIYQTTSSSSPWPEHHNCTVKDMHRSASWLQSSESGVYLGDNEENVRESAM</sequence>
<evidence type="ECO:0000256" key="2">
    <source>
        <dbReference type="PROSITE-ProRule" id="PRU00206"/>
    </source>
</evidence>
<dbReference type="RefSeq" id="XP_036357144.1">
    <property type="nucleotide sequence ID" value="XM_036501251.1"/>
</dbReference>
<feature type="transmembrane region" description="Helical" evidence="4">
    <location>
        <begin position="1282"/>
        <end position="1301"/>
    </location>
</feature>
<reference evidence="8" key="1">
    <citation type="submission" date="2025-08" db="UniProtKB">
        <authorList>
            <consortium name="RefSeq"/>
        </authorList>
    </citation>
    <scope>IDENTIFICATION</scope>
</reference>
<comment type="caution">
    <text evidence="1">Lacks conserved residue(s) required for the propagation of feature annotation.</text>
</comment>
<feature type="transmembrane region" description="Helical" evidence="4">
    <location>
        <begin position="985"/>
        <end position="1013"/>
    </location>
</feature>